<comment type="caution">
    <text evidence="7">The sequence shown here is derived from an EMBL/GenBank/DDBJ whole genome shotgun (WGS) entry which is preliminary data.</text>
</comment>
<dbReference type="Proteomes" id="UP001595816">
    <property type="component" value="Unassembled WGS sequence"/>
</dbReference>
<dbReference type="NCBIfam" id="TIGR00027">
    <property type="entry name" value="mthyl_TIGR00027"/>
    <property type="match status" value="1"/>
</dbReference>
<dbReference type="GO" id="GO:0032259">
    <property type="term" value="P:methylation"/>
    <property type="evidence" value="ECO:0007669"/>
    <property type="project" value="UniProtKB-KW"/>
</dbReference>
<evidence type="ECO:0000313" key="7">
    <source>
        <dbReference type="EMBL" id="MFC4132725.1"/>
    </source>
</evidence>
<dbReference type="InterPro" id="IPR011610">
    <property type="entry name" value="SAM_mthyl_Trfase_ML2640-like"/>
</dbReference>
<gene>
    <name evidence="7" type="ORF">ACFOZ4_19125</name>
</gene>
<name>A0ABV8LQU9_9ACTN</name>
<evidence type="ECO:0000313" key="8">
    <source>
        <dbReference type="Proteomes" id="UP001595816"/>
    </source>
</evidence>
<proteinExistence type="inferred from homology"/>
<accession>A0ABV8LQU9</accession>
<evidence type="ECO:0000256" key="3">
    <source>
        <dbReference type="ARBA" id="ARBA00022603"/>
    </source>
</evidence>
<evidence type="ECO:0000256" key="6">
    <source>
        <dbReference type="RuleBase" id="RU362030"/>
    </source>
</evidence>
<keyword evidence="3 6" id="KW-0489">Methyltransferase</keyword>
<dbReference type="PANTHER" id="PTHR43619">
    <property type="entry name" value="S-ADENOSYL-L-METHIONINE-DEPENDENT METHYLTRANSFERASE YKTD-RELATED"/>
    <property type="match status" value="1"/>
</dbReference>
<dbReference type="RefSeq" id="WP_253752729.1">
    <property type="nucleotide sequence ID" value="NZ_JAMZDZ010000001.1"/>
</dbReference>
<reference evidence="8" key="1">
    <citation type="journal article" date="2019" name="Int. J. Syst. Evol. Microbiol.">
        <title>The Global Catalogue of Microorganisms (GCM) 10K type strain sequencing project: providing services to taxonomists for standard genome sequencing and annotation.</title>
        <authorList>
            <consortium name="The Broad Institute Genomics Platform"/>
            <consortium name="The Broad Institute Genome Sequencing Center for Infectious Disease"/>
            <person name="Wu L."/>
            <person name="Ma J."/>
        </authorList>
    </citation>
    <scope>NUCLEOTIDE SEQUENCE [LARGE SCALE GENOMIC DNA]</scope>
    <source>
        <strain evidence="8">CGMCC 4.7289</strain>
    </source>
</reference>
<evidence type="ECO:0000256" key="5">
    <source>
        <dbReference type="ARBA" id="ARBA00022691"/>
    </source>
</evidence>
<dbReference type="EMBL" id="JBHSAY010000009">
    <property type="protein sequence ID" value="MFC4132725.1"/>
    <property type="molecule type" value="Genomic_DNA"/>
</dbReference>
<keyword evidence="5 6" id="KW-0949">S-adenosyl-L-methionine</keyword>
<dbReference type="EC" id="2.1.1.-" evidence="6"/>
<comment type="similarity">
    <text evidence="2 6">Belongs to the UPF0677 family.</text>
</comment>
<dbReference type="InterPro" id="IPR007213">
    <property type="entry name" value="Ppm1/Ppm2/Tcmp"/>
</dbReference>
<dbReference type="Gene3D" id="3.40.50.150">
    <property type="entry name" value="Vaccinia Virus protein VP39"/>
    <property type="match status" value="1"/>
</dbReference>
<dbReference type="Pfam" id="PF04072">
    <property type="entry name" value="LCM"/>
    <property type="match status" value="1"/>
</dbReference>
<evidence type="ECO:0000256" key="1">
    <source>
        <dbReference type="ARBA" id="ARBA00003907"/>
    </source>
</evidence>
<organism evidence="7 8">
    <name type="scientific">Hamadaea flava</name>
    <dbReference type="NCBI Taxonomy" id="1742688"/>
    <lineage>
        <taxon>Bacteria</taxon>
        <taxon>Bacillati</taxon>
        <taxon>Actinomycetota</taxon>
        <taxon>Actinomycetes</taxon>
        <taxon>Micromonosporales</taxon>
        <taxon>Micromonosporaceae</taxon>
        <taxon>Hamadaea</taxon>
    </lineage>
</organism>
<evidence type="ECO:0000256" key="4">
    <source>
        <dbReference type="ARBA" id="ARBA00022679"/>
    </source>
</evidence>
<dbReference type="InterPro" id="IPR029063">
    <property type="entry name" value="SAM-dependent_MTases_sf"/>
</dbReference>
<evidence type="ECO:0000256" key="2">
    <source>
        <dbReference type="ARBA" id="ARBA00008138"/>
    </source>
</evidence>
<dbReference type="GO" id="GO:0008168">
    <property type="term" value="F:methyltransferase activity"/>
    <property type="evidence" value="ECO:0007669"/>
    <property type="project" value="UniProtKB-KW"/>
</dbReference>
<keyword evidence="4" id="KW-0808">Transferase</keyword>
<dbReference type="PANTHER" id="PTHR43619:SF2">
    <property type="entry name" value="S-ADENOSYL-L-METHIONINE-DEPENDENT METHYLTRANSFERASES SUPERFAMILY PROTEIN"/>
    <property type="match status" value="1"/>
</dbReference>
<keyword evidence="8" id="KW-1185">Reference proteome</keyword>
<dbReference type="SUPFAM" id="SSF53335">
    <property type="entry name" value="S-adenosyl-L-methionine-dependent methyltransferases"/>
    <property type="match status" value="1"/>
</dbReference>
<protein>
    <recommendedName>
        <fullName evidence="6">S-adenosyl-L-methionine-dependent methyltransferase</fullName>
        <ecNumber evidence="6">2.1.1.-</ecNumber>
    </recommendedName>
</protein>
<sequence>MADQVENASAVRTTSDWMAVIRHRESTEPDAYLVDPYAERLGGSEALVAYLAKLGGPNEVVITRGRFGDAVIAEALGSGVDQVAILASGSDTRPWRLPMPGATVYEADLPGQVETKIATLARAGVSPAGQVAVDVDLRTPWAGRLTEAGLDPRRPAVFLVEGLFYYFPADEADLLLDRLGSIAAEGSRLAFDIPDSAYADEPANAEFLAYMLDRGSPFVGASADPVRWLAGHGWDASAYLAADLGSSGLVPAPPARLVRPDRPIWHVGARRR</sequence>
<comment type="function">
    <text evidence="1 6">Exhibits S-adenosyl-L-methionine-dependent methyltransferase activity.</text>
</comment>